<sequence>MAEAIYTVDDWKSGLIHEHLKKRELPQVILDEVKNVGFLNELLYRKKFILEKDYDEIKSIMKDVFFRVLDHNVQQRLDFFKPKLKEAYRPKQLLDERIKELQNTFDKADSHYREEALKGGWSEIGIDSETYKKINDEKYKSIPVSLIQFTPKRQFERLGGFHPHFTDKYYQMQNITFDVSEVFRFRERLIEFRSGKDISQINKYPAPFEIAKLFKDQSKVKRSDYSTEDYTFVMKYAMENDTQGNVSKLIRQITEAKNCPKVISKNKETNSNTLRRWIEFYDTKAGIKR</sequence>
<dbReference type="AlphaFoldDB" id="A0A2N0VM69"/>
<name>A0A2N0VM69_9BACT</name>
<keyword evidence="2" id="KW-1185">Reference proteome</keyword>
<evidence type="ECO:0000313" key="1">
    <source>
        <dbReference type="EMBL" id="PKD45282.1"/>
    </source>
</evidence>
<proteinExistence type="predicted"/>
<reference evidence="1 2" key="1">
    <citation type="submission" date="2017-11" db="EMBL/GenBank/DDBJ databases">
        <title>Rhodohalobacter 15182 sp. nov., isolated from a salt lake.</title>
        <authorList>
            <person name="Han S."/>
        </authorList>
    </citation>
    <scope>NUCLEOTIDE SEQUENCE [LARGE SCALE GENOMIC DNA]</scope>
    <source>
        <strain evidence="1 2">15182</strain>
    </source>
</reference>
<comment type="caution">
    <text evidence="1">The sequence shown here is derived from an EMBL/GenBank/DDBJ whole genome shotgun (WGS) entry which is preliminary data.</text>
</comment>
<dbReference type="RefSeq" id="WP_101072854.1">
    <property type="nucleotide sequence ID" value="NZ_PISP01000001.1"/>
</dbReference>
<organism evidence="1 2">
    <name type="scientific">Rhodohalobacter barkolensis</name>
    <dbReference type="NCBI Taxonomy" id="2053187"/>
    <lineage>
        <taxon>Bacteria</taxon>
        <taxon>Pseudomonadati</taxon>
        <taxon>Balneolota</taxon>
        <taxon>Balneolia</taxon>
        <taxon>Balneolales</taxon>
        <taxon>Balneolaceae</taxon>
        <taxon>Rhodohalobacter</taxon>
    </lineage>
</organism>
<dbReference type="OrthoDB" id="9804442at2"/>
<protein>
    <submittedName>
        <fullName evidence="1">Uncharacterized protein</fullName>
    </submittedName>
</protein>
<dbReference type="Proteomes" id="UP000233398">
    <property type="component" value="Unassembled WGS sequence"/>
</dbReference>
<dbReference type="EMBL" id="PISP01000001">
    <property type="protein sequence ID" value="PKD45282.1"/>
    <property type="molecule type" value="Genomic_DNA"/>
</dbReference>
<accession>A0A2N0VM69</accession>
<evidence type="ECO:0000313" key="2">
    <source>
        <dbReference type="Proteomes" id="UP000233398"/>
    </source>
</evidence>
<gene>
    <name evidence="1" type="ORF">CWD77_07520</name>
</gene>